<keyword evidence="7" id="KW-1015">Disulfide bond</keyword>
<dbReference type="InterPro" id="IPR025661">
    <property type="entry name" value="Pept_asp_AS"/>
</dbReference>
<dbReference type="EMBL" id="GALA01000241">
    <property type="protein sequence ID" value="JAA94611.1"/>
    <property type="molecule type" value="mRNA"/>
</dbReference>
<dbReference type="Gene3D" id="3.90.70.10">
    <property type="entry name" value="Cysteine proteinases"/>
    <property type="match status" value="2"/>
</dbReference>
<evidence type="ECO:0000256" key="6">
    <source>
        <dbReference type="ARBA" id="ARBA00023145"/>
    </source>
</evidence>
<evidence type="ECO:0000256" key="2">
    <source>
        <dbReference type="ARBA" id="ARBA00022670"/>
    </source>
</evidence>
<dbReference type="InterPro" id="IPR013128">
    <property type="entry name" value="Peptidase_C1A"/>
</dbReference>
<evidence type="ECO:0000256" key="5">
    <source>
        <dbReference type="ARBA" id="ARBA00022807"/>
    </source>
</evidence>
<protein>
    <submittedName>
        <fullName evidence="9">Putative cathepsin b</fullName>
    </submittedName>
</protein>
<comment type="similarity">
    <text evidence="1">Belongs to the peptidase C1 family.</text>
</comment>
<dbReference type="CDD" id="cd02620">
    <property type="entry name" value="Peptidase_C1A_CathepsinB"/>
    <property type="match status" value="1"/>
</dbReference>
<keyword evidence="2" id="KW-0645">Protease</keyword>
<feature type="non-terminal residue" evidence="9">
    <location>
        <position position="346"/>
    </location>
</feature>
<evidence type="ECO:0000313" key="9">
    <source>
        <dbReference type="EMBL" id="JAA94611.1"/>
    </source>
</evidence>
<dbReference type="AlphaFoldDB" id="T1DJI4"/>
<dbReference type="InterPro" id="IPR000668">
    <property type="entry name" value="Peptidase_C1A_C"/>
</dbReference>
<organism evidence="9">
    <name type="scientific">Psorophora albipes</name>
    <dbReference type="NCBI Taxonomy" id="869069"/>
    <lineage>
        <taxon>Eukaryota</taxon>
        <taxon>Metazoa</taxon>
        <taxon>Ecdysozoa</taxon>
        <taxon>Arthropoda</taxon>
        <taxon>Hexapoda</taxon>
        <taxon>Insecta</taxon>
        <taxon>Pterygota</taxon>
        <taxon>Neoptera</taxon>
        <taxon>Endopterygota</taxon>
        <taxon>Diptera</taxon>
        <taxon>Nematocera</taxon>
        <taxon>Culicoidea</taxon>
        <taxon>Culicidae</taxon>
        <taxon>Culicinae</taxon>
        <taxon>Aedini</taxon>
        <taxon>Psorophora</taxon>
    </lineage>
</organism>
<sequence>QSTAYLASKFSYLTRTWVAGSNPRSPAGYIGGVLLDDLEHTRLPLGINVRDDIFHLPDSFDARQRWPECTSLNEIRDQGCCGSAWAVSAASTMTDRWCIHSKGKDVFTFGSHDLLSCCHACGAGCNGGTLGPAWNFWVEKGVSSGGQFNSKQGCHPYPIDTCHGAEEADTPKCLKKCRDGYKVQDTWQDRRYGRVAYSLPNDDEKIMEEIYMNGPVQTSIRIYMDLTTYKSGVYKHTWGPLAGGHALEIIGWGSESGVKYWLCKNSWGETWGDRGFVKIVRGENHIGIEEHVHSGLPSFAGGHFLVIIGWGSESGVKYWLCKNSWGETWGDRGFVKIVRGENHIGI</sequence>
<evidence type="ECO:0000259" key="8">
    <source>
        <dbReference type="SMART" id="SM00645"/>
    </source>
</evidence>
<evidence type="ECO:0000256" key="1">
    <source>
        <dbReference type="ARBA" id="ARBA00008455"/>
    </source>
</evidence>
<keyword evidence="4" id="KW-0378">Hydrolase</keyword>
<keyword evidence="5" id="KW-0788">Thiol protease</keyword>
<dbReference type="PROSITE" id="PS00640">
    <property type="entry name" value="THIOL_PROTEASE_ASN"/>
    <property type="match status" value="2"/>
</dbReference>
<dbReference type="PANTHER" id="PTHR12411">
    <property type="entry name" value="CYSTEINE PROTEASE FAMILY C1-RELATED"/>
    <property type="match status" value="1"/>
</dbReference>
<evidence type="ECO:0000256" key="3">
    <source>
        <dbReference type="ARBA" id="ARBA00022729"/>
    </source>
</evidence>
<accession>T1DJI4</accession>
<keyword evidence="3" id="KW-0732">Signal</keyword>
<dbReference type="SMART" id="SM00645">
    <property type="entry name" value="Pept_C1"/>
    <property type="match status" value="1"/>
</dbReference>
<dbReference type="Pfam" id="PF00112">
    <property type="entry name" value="Peptidase_C1"/>
    <property type="match status" value="2"/>
</dbReference>
<name>T1DJI4_9DIPT</name>
<dbReference type="GO" id="GO:0006508">
    <property type="term" value="P:proteolysis"/>
    <property type="evidence" value="ECO:0007669"/>
    <property type="project" value="UniProtKB-KW"/>
</dbReference>
<dbReference type="FunFam" id="3.90.70.10:FF:000031">
    <property type="entry name" value="Cathepsin B"/>
    <property type="match status" value="1"/>
</dbReference>
<keyword evidence="6" id="KW-0865">Zymogen</keyword>
<dbReference type="InterPro" id="IPR025660">
    <property type="entry name" value="Pept_his_AS"/>
</dbReference>
<dbReference type="SUPFAM" id="SSF54001">
    <property type="entry name" value="Cysteine proteinases"/>
    <property type="match status" value="2"/>
</dbReference>
<feature type="non-terminal residue" evidence="9">
    <location>
        <position position="1"/>
    </location>
</feature>
<dbReference type="PRINTS" id="PR00705">
    <property type="entry name" value="PAPAIN"/>
</dbReference>
<dbReference type="PROSITE" id="PS00639">
    <property type="entry name" value="THIOL_PROTEASE_HIS"/>
    <property type="match status" value="1"/>
</dbReference>
<dbReference type="GO" id="GO:0008234">
    <property type="term" value="F:cysteine-type peptidase activity"/>
    <property type="evidence" value="ECO:0007669"/>
    <property type="project" value="UniProtKB-KW"/>
</dbReference>
<proteinExistence type="evidence at transcript level"/>
<evidence type="ECO:0000256" key="4">
    <source>
        <dbReference type="ARBA" id="ARBA00022801"/>
    </source>
</evidence>
<evidence type="ECO:0000256" key="7">
    <source>
        <dbReference type="ARBA" id="ARBA00023157"/>
    </source>
</evidence>
<feature type="domain" description="Peptidase C1A papain C-terminal" evidence="8">
    <location>
        <begin position="56"/>
        <end position="296"/>
    </location>
</feature>
<reference evidence="9" key="1">
    <citation type="journal article" date="2013" name="BMC Genomics">
        <title>A deep insight into the sialotranscriptome of the mosquito, Psorophora albipes.</title>
        <authorList>
            <person name="Chagas A.C."/>
            <person name="Calvo E."/>
            <person name="Rios-Velasquez C.M."/>
            <person name="Pessoa F.A."/>
            <person name="Medeiros J.F."/>
            <person name="Ribeiro J.M."/>
        </authorList>
    </citation>
    <scope>NUCLEOTIDE SEQUENCE</scope>
</reference>
<dbReference type="InterPro" id="IPR038765">
    <property type="entry name" value="Papain-like_cys_pep_sf"/>
</dbReference>